<dbReference type="OrthoDB" id="2561193at2759"/>
<dbReference type="EMBL" id="MU001492">
    <property type="protein sequence ID" value="KAF2451766.1"/>
    <property type="molecule type" value="Genomic_DNA"/>
</dbReference>
<comment type="caution">
    <text evidence="1">The sequence shown here is derived from an EMBL/GenBank/DDBJ whole genome shotgun (WGS) entry which is preliminary data.</text>
</comment>
<gene>
    <name evidence="1" type="ORF">P171DRAFT_478790</name>
</gene>
<accession>A0A9P4PZJ6</accession>
<evidence type="ECO:0000313" key="2">
    <source>
        <dbReference type="Proteomes" id="UP000799764"/>
    </source>
</evidence>
<reference evidence="1" key="1">
    <citation type="journal article" date="2020" name="Stud. Mycol.">
        <title>101 Dothideomycetes genomes: a test case for predicting lifestyles and emergence of pathogens.</title>
        <authorList>
            <person name="Haridas S."/>
            <person name="Albert R."/>
            <person name="Binder M."/>
            <person name="Bloem J."/>
            <person name="Labutti K."/>
            <person name="Salamov A."/>
            <person name="Andreopoulos B."/>
            <person name="Baker S."/>
            <person name="Barry K."/>
            <person name="Bills G."/>
            <person name="Bluhm B."/>
            <person name="Cannon C."/>
            <person name="Castanera R."/>
            <person name="Culley D."/>
            <person name="Daum C."/>
            <person name="Ezra D."/>
            <person name="Gonzalez J."/>
            <person name="Henrissat B."/>
            <person name="Kuo A."/>
            <person name="Liang C."/>
            <person name="Lipzen A."/>
            <person name="Lutzoni F."/>
            <person name="Magnuson J."/>
            <person name="Mondo S."/>
            <person name="Nolan M."/>
            <person name="Ohm R."/>
            <person name="Pangilinan J."/>
            <person name="Park H.-J."/>
            <person name="Ramirez L."/>
            <person name="Alfaro M."/>
            <person name="Sun H."/>
            <person name="Tritt A."/>
            <person name="Yoshinaga Y."/>
            <person name="Zwiers L.-H."/>
            <person name="Turgeon B."/>
            <person name="Goodwin S."/>
            <person name="Spatafora J."/>
            <person name="Crous P."/>
            <person name="Grigoriev I."/>
        </authorList>
    </citation>
    <scope>NUCLEOTIDE SEQUENCE</scope>
    <source>
        <strain evidence="1">CBS 690.94</strain>
    </source>
</reference>
<protein>
    <submittedName>
        <fullName evidence="1">Uncharacterized protein</fullName>
    </submittedName>
</protein>
<proteinExistence type="predicted"/>
<evidence type="ECO:0000313" key="1">
    <source>
        <dbReference type="EMBL" id="KAF2451766.1"/>
    </source>
</evidence>
<keyword evidence="2" id="KW-1185">Reference proteome</keyword>
<sequence>MLRNTYTAFQRHLLFFSTPTNPPRLTVLSGMRAAASLGLDFPICVLLGISLRALYAPFPHVFSPINIERIPQSEHRAQLSYAKLDKQEYCCSDLLSILPQDPRKGFLKHKIDQGHIVSFWAMSASTNTHTVSRDDVERFQRGDWGKKVAERRRGRDDVLPLWRGGPIIVSWHSWAIRRVLGVRVYEENPKTE</sequence>
<dbReference type="AlphaFoldDB" id="A0A9P4PZJ6"/>
<dbReference type="Proteomes" id="UP000799764">
    <property type="component" value="Unassembled WGS sequence"/>
</dbReference>
<name>A0A9P4PZJ6_9PLEO</name>
<organism evidence="1 2">
    <name type="scientific">Karstenula rhodostoma CBS 690.94</name>
    <dbReference type="NCBI Taxonomy" id="1392251"/>
    <lineage>
        <taxon>Eukaryota</taxon>
        <taxon>Fungi</taxon>
        <taxon>Dikarya</taxon>
        <taxon>Ascomycota</taxon>
        <taxon>Pezizomycotina</taxon>
        <taxon>Dothideomycetes</taxon>
        <taxon>Pleosporomycetidae</taxon>
        <taxon>Pleosporales</taxon>
        <taxon>Massarineae</taxon>
        <taxon>Didymosphaeriaceae</taxon>
        <taxon>Karstenula</taxon>
    </lineage>
</organism>